<dbReference type="PANTHER" id="PTHR11215:SF1">
    <property type="entry name" value="MYG1 EXONUCLEASE"/>
    <property type="match status" value="1"/>
</dbReference>
<organism evidence="2 3">
    <name type="scientific">Leucosporidium creatinivorum</name>
    <dbReference type="NCBI Taxonomy" id="106004"/>
    <lineage>
        <taxon>Eukaryota</taxon>
        <taxon>Fungi</taxon>
        <taxon>Dikarya</taxon>
        <taxon>Basidiomycota</taxon>
        <taxon>Pucciniomycotina</taxon>
        <taxon>Microbotryomycetes</taxon>
        <taxon>Leucosporidiales</taxon>
        <taxon>Leucosporidium</taxon>
    </lineage>
</organism>
<dbReference type="FunCoup" id="A0A1Y2C6P3">
    <property type="interactions" value="998"/>
</dbReference>
<dbReference type="OrthoDB" id="10265310at2759"/>
<evidence type="ECO:0000313" key="2">
    <source>
        <dbReference type="EMBL" id="ORY42713.1"/>
    </source>
</evidence>
<dbReference type="AlphaFoldDB" id="A0A1Y2C6P3"/>
<dbReference type="Proteomes" id="UP000193467">
    <property type="component" value="Unassembled WGS sequence"/>
</dbReference>
<keyword evidence="3" id="KW-1185">Reference proteome</keyword>
<comment type="caution">
    <text evidence="2">The sequence shown here is derived from an EMBL/GenBank/DDBJ whole genome shotgun (WGS) entry which is preliminary data.</text>
</comment>
<dbReference type="GO" id="GO:0005737">
    <property type="term" value="C:cytoplasm"/>
    <property type="evidence" value="ECO:0007669"/>
    <property type="project" value="TreeGrafter"/>
</dbReference>
<protein>
    <submittedName>
        <fullName evidence="2">Putative GAMM1 protein</fullName>
    </submittedName>
</protein>
<proteinExistence type="inferred from homology"/>
<evidence type="ECO:0000313" key="3">
    <source>
        <dbReference type="Proteomes" id="UP000193467"/>
    </source>
</evidence>
<dbReference type="GO" id="GO:0005634">
    <property type="term" value="C:nucleus"/>
    <property type="evidence" value="ECO:0007669"/>
    <property type="project" value="TreeGrafter"/>
</dbReference>
<comment type="similarity">
    <text evidence="1">Belongs to the MYG1 family.</text>
</comment>
<dbReference type="InParanoid" id="A0A1Y2C6P3"/>
<name>A0A1Y2C6P3_9BASI</name>
<dbReference type="STRING" id="106004.A0A1Y2C6P3"/>
<reference evidence="2 3" key="1">
    <citation type="submission" date="2016-07" db="EMBL/GenBank/DDBJ databases">
        <title>Pervasive Adenine N6-methylation of Active Genes in Fungi.</title>
        <authorList>
            <consortium name="DOE Joint Genome Institute"/>
            <person name="Mondo S.J."/>
            <person name="Dannebaum R.O."/>
            <person name="Kuo R.C."/>
            <person name="Labutti K."/>
            <person name="Haridas S."/>
            <person name="Kuo A."/>
            <person name="Salamov A."/>
            <person name="Ahrendt S.R."/>
            <person name="Lipzen A."/>
            <person name="Sullivan W."/>
            <person name="Andreopoulos W.B."/>
            <person name="Clum A."/>
            <person name="Lindquist E."/>
            <person name="Daum C."/>
            <person name="Ramamoorthy G.K."/>
            <person name="Gryganskyi A."/>
            <person name="Culley D."/>
            <person name="Magnuson J.K."/>
            <person name="James T.Y."/>
            <person name="O'Malley M.A."/>
            <person name="Stajich J.E."/>
            <person name="Spatafora J.W."/>
            <person name="Visel A."/>
            <person name="Grigoriev I.V."/>
        </authorList>
    </citation>
    <scope>NUCLEOTIDE SEQUENCE [LARGE SCALE GENOMIC DNA]</scope>
    <source>
        <strain evidence="2 3">62-1032</strain>
    </source>
</reference>
<dbReference type="EMBL" id="MCGR01000131">
    <property type="protein sequence ID" value="ORY42713.1"/>
    <property type="molecule type" value="Genomic_DNA"/>
</dbReference>
<dbReference type="InterPro" id="IPR003226">
    <property type="entry name" value="MYG1_exonuclease"/>
</dbReference>
<sequence length="341" mass="37839">MSTSTSPVTKKARTSPLIGTHSGTFHADEALAVFLLRQLPTYKNADLVRSRDPKVLDDCTVVVDVGGVYDPEALRFDHHQRGFNEVFGGEFVTKLSSAGLVYKHFGQEILSTILSLPLANSTIRSLYPKLYADFIEAFDGIDNGINAYPDHKSTPLYRSRTDISSRVGHLNPRWNEESSDELLDQRFQLASELAGKEFLERVDYTAKAWLPARDIVLAAVENRKQIHPSGQVLVFDSFSPWKEHLHLLETSLSIPEAELPLYVLYAEGDPKGKWRVQAVPKSAESFESRKALPEAWRGIRDQALSDLTGIPGCVFVHAAGFIGGNESKDGAMQMAIKALEL</sequence>
<evidence type="ECO:0000256" key="1">
    <source>
        <dbReference type="ARBA" id="ARBA00010105"/>
    </source>
</evidence>
<dbReference type="PANTHER" id="PTHR11215">
    <property type="entry name" value="METAL DEPENDENT HYDROLASE - RELATED"/>
    <property type="match status" value="1"/>
</dbReference>
<dbReference type="Pfam" id="PF03690">
    <property type="entry name" value="MYG1_exonuc"/>
    <property type="match status" value="1"/>
</dbReference>
<accession>A0A1Y2C6P3</accession>
<gene>
    <name evidence="2" type="ORF">BCR35DRAFT_311257</name>
</gene>